<dbReference type="InterPro" id="IPR003423">
    <property type="entry name" value="OMP_efflux"/>
</dbReference>
<evidence type="ECO:0000256" key="2">
    <source>
        <dbReference type="ARBA" id="ARBA00007613"/>
    </source>
</evidence>
<dbReference type="Proteomes" id="UP001500298">
    <property type="component" value="Unassembled WGS sequence"/>
</dbReference>
<evidence type="ECO:0000256" key="1">
    <source>
        <dbReference type="ARBA" id="ARBA00004442"/>
    </source>
</evidence>
<dbReference type="InterPro" id="IPR051906">
    <property type="entry name" value="TolC-like"/>
</dbReference>
<keyword evidence="7" id="KW-0998">Cell outer membrane</keyword>
<dbReference type="RefSeq" id="WP_345370687.1">
    <property type="nucleotide sequence ID" value="NZ_BAABJX010000024.1"/>
</dbReference>
<evidence type="ECO:0000256" key="7">
    <source>
        <dbReference type="ARBA" id="ARBA00023237"/>
    </source>
</evidence>
<feature type="chain" id="PRO_5047482332" evidence="8">
    <location>
        <begin position="22"/>
        <end position="468"/>
    </location>
</feature>
<keyword evidence="5" id="KW-0812">Transmembrane</keyword>
<comment type="subcellular location">
    <subcellularLocation>
        <location evidence="1">Cell outer membrane</location>
    </subcellularLocation>
</comment>
<keyword evidence="8" id="KW-0732">Signal</keyword>
<gene>
    <name evidence="9" type="ORF">GCM10023331_15530</name>
</gene>
<dbReference type="PANTHER" id="PTHR30026:SF20">
    <property type="entry name" value="OUTER MEMBRANE PROTEIN TOLC"/>
    <property type="match status" value="1"/>
</dbReference>
<evidence type="ECO:0000256" key="5">
    <source>
        <dbReference type="ARBA" id="ARBA00022692"/>
    </source>
</evidence>
<accession>A0ABP9D5U8</accession>
<feature type="signal peptide" evidence="8">
    <location>
        <begin position="1"/>
        <end position="21"/>
    </location>
</feature>
<reference evidence="10" key="1">
    <citation type="journal article" date="2019" name="Int. J. Syst. Evol. Microbiol.">
        <title>The Global Catalogue of Microorganisms (GCM) 10K type strain sequencing project: providing services to taxonomists for standard genome sequencing and annotation.</title>
        <authorList>
            <consortium name="The Broad Institute Genomics Platform"/>
            <consortium name="The Broad Institute Genome Sequencing Center for Infectious Disease"/>
            <person name="Wu L."/>
            <person name="Ma J."/>
        </authorList>
    </citation>
    <scope>NUCLEOTIDE SEQUENCE [LARGE SCALE GENOMIC DNA]</scope>
    <source>
        <strain evidence="10">JCM 18326</strain>
    </source>
</reference>
<dbReference type="SUPFAM" id="SSF56954">
    <property type="entry name" value="Outer membrane efflux proteins (OEP)"/>
    <property type="match status" value="1"/>
</dbReference>
<evidence type="ECO:0000256" key="3">
    <source>
        <dbReference type="ARBA" id="ARBA00022448"/>
    </source>
</evidence>
<name>A0ABP9D5U8_9BACT</name>
<organism evidence="9 10">
    <name type="scientific">Algivirga pacifica</name>
    <dbReference type="NCBI Taxonomy" id="1162670"/>
    <lineage>
        <taxon>Bacteria</taxon>
        <taxon>Pseudomonadati</taxon>
        <taxon>Bacteroidota</taxon>
        <taxon>Cytophagia</taxon>
        <taxon>Cytophagales</taxon>
        <taxon>Flammeovirgaceae</taxon>
        <taxon>Algivirga</taxon>
    </lineage>
</organism>
<sequence>MSRNFYISLLALLLSGGYLQAQEQPATNAFSLEECVEYALNHQADVKNAELSVKIAEARVREISGLGFPQISAEGNLMVNPVIPQTIPSSALGGMGAGGADQPATGEEQAGPNINELFNPKYKSDVNVTANQLIFDGTFFLGLKAAQVYKDLASKQLTQSKVERVAAVASAYYTVLVTQENLKILEQNYTTIEKLYTETKAMYEAGMVEQIEQDRIEVTFNNIKVQKERVEQMFVVTKNLLKLQIGMDQEDELTLSEDLYQLGDKIVSSDNNEVNRRIELDILDTQYRLNDMERKSHMLGYAPKVFAFASAGYQGFGRNPMTFEADFSEFSNSDNWFGFAVVGATIKWTPFDGLMMYRKAQQSKLASLQIENSRALLNQSIEVERSQYQIAYETNLKTLRIQRKNMEVAKRVYDIAQVKFKEGVGSSLEVTNAEQAYTQASNSYFAAIYDALTAKVNLDKANGVLYTE</sequence>
<evidence type="ECO:0000256" key="4">
    <source>
        <dbReference type="ARBA" id="ARBA00022452"/>
    </source>
</evidence>
<keyword evidence="3" id="KW-0813">Transport</keyword>
<keyword evidence="10" id="KW-1185">Reference proteome</keyword>
<dbReference type="Gene3D" id="1.20.1600.10">
    <property type="entry name" value="Outer membrane efflux proteins (OEP)"/>
    <property type="match status" value="1"/>
</dbReference>
<keyword evidence="6" id="KW-0472">Membrane</keyword>
<evidence type="ECO:0000256" key="8">
    <source>
        <dbReference type="SAM" id="SignalP"/>
    </source>
</evidence>
<dbReference type="PANTHER" id="PTHR30026">
    <property type="entry name" value="OUTER MEMBRANE PROTEIN TOLC"/>
    <property type="match status" value="1"/>
</dbReference>
<dbReference type="Pfam" id="PF02321">
    <property type="entry name" value="OEP"/>
    <property type="match status" value="2"/>
</dbReference>
<dbReference type="EMBL" id="BAABJX010000024">
    <property type="protein sequence ID" value="GAA4831177.1"/>
    <property type="molecule type" value="Genomic_DNA"/>
</dbReference>
<evidence type="ECO:0000313" key="10">
    <source>
        <dbReference type="Proteomes" id="UP001500298"/>
    </source>
</evidence>
<comment type="caution">
    <text evidence="9">The sequence shown here is derived from an EMBL/GenBank/DDBJ whole genome shotgun (WGS) entry which is preliminary data.</text>
</comment>
<keyword evidence="4" id="KW-1134">Transmembrane beta strand</keyword>
<evidence type="ECO:0000256" key="6">
    <source>
        <dbReference type="ARBA" id="ARBA00023136"/>
    </source>
</evidence>
<proteinExistence type="inferred from homology"/>
<comment type="similarity">
    <text evidence="2">Belongs to the outer membrane factor (OMF) (TC 1.B.17) family.</text>
</comment>
<evidence type="ECO:0000313" key="9">
    <source>
        <dbReference type="EMBL" id="GAA4831177.1"/>
    </source>
</evidence>
<protein>
    <submittedName>
        <fullName evidence="9">TolC family protein</fullName>
    </submittedName>
</protein>